<feature type="compositionally biased region" description="Polar residues" evidence="1">
    <location>
        <begin position="388"/>
        <end position="399"/>
    </location>
</feature>
<feature type="region of interest" description="Disordered" evidence="1">
    <location>
        <begin position="388"/>
        <end position="417"/>
    </location>
</feature>
<accession>A0A8H5BPH0</accession>
<reference evidence="3 4" key="1">
    <citation type="journal article" date="2020" name="ISME J.">
        <title>Uncovering the hidden diversity of litter-decomposition mechanisms in mushroom-forming fungi.</title>
        <authorList>
            <person name="Floudas D."/>
            <person name="Bentzer J."/>
            <person name="Ahren D."/>
            <person name="Johansson T."/>
            <person name="Persson P."/>
            <person name="Tunlid A."/>
        </authorList>
    </citation>
    <scope>NUCLEOTIDE SEQUENCE [LARGE SCALE GENOMIC DNA]</scope>
    <source>
        <strain evidence="3 4">CBS 175.51</strain>
    </source>
</reference>
<feature type="transmembrane region" description="Helical" evidence="2">
    <location>
        <begin position="303"/>
        <end position="330"/>
    </location>
</feature>
<dbReference type="EMBL" id="JAACJK010000163">
    <property type="protein sequence ID" value="KAF5326213.1"/>
    <property type="molecule type" value="Genomic_DNA"/>
</dbReference>
<evidence type="ECO:0000313" key="4">
    <source>
        <dbReference type="Proteomes" id="UP000541558"/>
    </source>
</evidence>
<feature type="compositionally biased region" description="Polar residues" evidence="1">
    <location>
        <begin position="465"/>
        <end position="477"/>
    </location>
</feature>
<evidence type="ECO:0008006" key="5">
    <source>
        <dbReference type="Google" id="ProtNLM"/>
    </source>
</evidence>
<evidence type="ECO:0000313" key="3">
    <source>
        <dbReference type="EMBL" id="KAF5326213.1"/>
    </source>
</evidence>
<sequence length="518" mass="55347">MPNLTLTIEDTSPLLVYSTGWNPGSSRDDESLELYSDGSYMFTSTQAANVQFVIQGTNFGIYGAKRSSHGAYQISVDNKVYTPVDGKASDPGNFQAALFSSIPLPNVPHTISLANANPGTLVDLDYVTWTVPVGRDDESLIVNTIQDTDSSFKYTPPEAWTTNPNNLGTFSGGSGHTSSQAGAQFQFTFEGDAVSLFGPVGPKGATYSVAINVGNALPNNYSTGKIFFRPNNVLYHANNLGTGKHTVTVIVQPGNDTSGESNSLAIDYAQVYTTPSLGGQKVAGDSRNGAVGSSQQAQLSTGAVVGITLGAVLAVIAILAIVMWGIFCYIRQRHNRTFFYGFIEKPQKDGQSMTEETARPYRVYASVPAESPPPPTAAERLQSQTSYSTLNNTPNTAQWPPSGGQGSSIDPLIPYQPQVPVNANTQEIIIPPRGSTEKYRPDRIPQLQPPPQGSRSRQPPAGALSTVSEESSRQNASLMIDASVDDPNPLSAPPPEYSPEQPISSTAASSFYAREFTR</sequence>
<dbReference type="AlphaFoldDB" id="A0A8H5BPH0"/>
<gene>
    <name evidence="3" type="ORF">D9611_000432</name>
</gene>
<evidence type="ECO:0000256" key="2">
    <source>
        <dbReference type="SAM" id="Phobius"/>
    </source>
</evidence>
<dbReference type="Gene3D" id="2.60.120.260">
    <property type="entry name" value="Galactose-binding domain-like"/>
    <property type="match status" value="2"/>
</dbReference>
<name>A0A8H5BPH0_9AGAR</name>
<proteinExistence type="predicted"/>
<keyword evidence="2" id="KW-0812">Transmembrane</keyword>
<organism evidence="3 4">
    <name type="scientific">Ephemerocybe angulata</name>
    <dbReference type="NCBI Taxonomy" id="980116"/>
    <lineage>
        <taxon>Eukaryota</taxon>
        <taxon>Fungi</taxon>
        <taxon>Dikarya</taxon>
        <taxon>Basidiomycota</taxon>
        <taxon>Agaricomycotina</taxon>
        <taxon>Agaricomycetes</taxon>
        <taxon>Agaricomycetidae</taxon>
        <taxon>Agaricales</taxon>
        <taxon>Agaricineae</taxon>
        <taxon>Psathyrellaceae</taxon>
        <taxon>Ephemerocybe</taxon>
    </lineage>
</organism>
<keyword evidence="2" id="KW-1133">Transmembrane helix</keyword>
<dbReference type="Proteomes" id="UP000541558">
    <property type="component" value="Unassembled WGS sequence"/>
</dbReference>
<keyword evidence="2" id="KW-0472">Membrane</keyword>
<dbReference type="OrthoDB" id="2564234at2759"/>
<feature type="region of interest" description="Disordered" evidence="1">
    <location>
        <begin position="431"/>
        <end position="518"/>
    </location>
</feature>
<evidence type="ECO:0000256" key="1">
    <source>
        <dbReference type="SAM" id="MobiDB-lite"/>
    </source>
</evidence>
<keyword evidence="4" id="KW-1185">Reference proteome</keyword>
<protein>
    <recommendedName>
        <fullName evidence="5">Transmembrane protein</fullName>
    </recommendedName>
</protein>
<comment type="caution">
    <text evidence="3">The sequence shown here is derived from an EMBL/GenBank/DDBJ whole genome shotgun (WGS) entry which is preliminary data.</text>
</comment>